<evidence type="ECO:0000313" key="1">
    <source>
        <dbReference type="EMBL" id="DAF95386.1"/>
    </source>
</evidence>
<proteinExistence type="predicted"/>
<accession>A0A8S5ULV2</accession>
<protein>
    <submittedName>
        <fullName evidence="1">Baseplate wedge subunit</fullName>
    </submittedName>
</protein>
<reference evidence="1" key="1">
    <citation type="journal article" date="2021" name="Proc. Natl. Acad. Sci. U.S.A.">
        <title>A Catalog of Tens of Thousands of Viruses from Human Metagenomes Reveals Hidden Associations with Chronic Diseases.</title>
        <authorList>
            <person name="Tisza M.J."/>
            <person name="Buck C.B."/>
        </authorList>
    </citation>
    <scope>NUCLEOTIDE SEQUENCE</scope>
    <source>
        <strain evidence="1">CtCo31</strain>
    </source>
</reference>
<name>A0A8S5ULV2_9CAUD</name>
<sequence>MPLDGKTIRLRNACSAGDTVTLITFLDDP</sequence>
<organism evidence="1">
    <name type="scientific">Myoviridae sp. ctCo31</name>
    <dbReference type="NCBI Taxonomy" id="2825053"/>
    <lineage>
        <taxon>Viruses</taxon>
        <taxon>Duplodnaviria</taxon>
        <taxon>Heunggongvirae</taxon>
        <taxon>Uroviricota</taxon>
        <taxon>Caudoviricetes</taxon>
    </lineage>
</organism>
<dbReference type="EMBL" id="BK016109">
    <property type="protein sequence ID" value="DAF95386.1"/>
    <property type="molecule type" value="Genomic_DNA"/>
</dbReference>